<dbReference type="Pfam" id="PF00134">
    <property type="entry name" value="Cyclin_N"/>
    <property type="match status" value="1"/>
</dbReference>
<evidence type="ECO:0000256" key="7">
    <source>
        <dbReference type="SAM" id="SignalP"/>
    </source>
</evidence>
<dbReference type="EMBL" id="CAKAEH010001257">
    <property type="protein sequence ID" value="CAG9533635.1"/>
    <property type="molecule type" value="Genomic_DNA"/>
</dbReference>
<dbReference type="Pfam" id="PF02984">
    <property type="entry name" value="Cyclin_C"/>
    <property type="match status" value="1"/>
</dbReference>
<evidence type="ECO:0000256" key="1">
    <source>
        <dbReference type="ARBA" id="ARBA00003222"/>
    </source>
</evidence>
<reference evidence="10" key="1">
    <citation type="submission" date="2021-09" db="EMBL/GenBank/DDBJ databases">
        <authorList>
            <consortium name="Pathogen Informatics"/>
        </authorList>
    </citation>
    <scope>NUCLEOTIDE SEQUENCE</scope>
</reference>
<evidence type="ECO:0000256" key="4">
    <source>
        <dbReference type="ARBA" id="ARBA00023127"/>
    </source>
</evidence>
<keyword evidence="11" id="KW-1185">Reference proteome</keyword>
<evidence type="ECO:0000256" key="2">
    <source>
        <dbReference type="ARBA" id="ARBA00006955"/>
    </source>
</evidence>
<accession>A0A8J2M0B9</accession>
<comment type="caution">
    <text evidence="10">The sequence shown here is derived from an EMBL/GenBank/DDBJ whole genome shotgun (WGS) entry which is preliminary data.</text>
</comment>
<feature type="domain" description="Cyclin C-terminal" evidence="9">
    <location>
        <begin position="364"/>
        <end position="474"/>
    </location>
</feature>
<dbReference type="GO" id="GO:0051301">
    <property type="term" value="P:cell division"/>
    <property type="evidence" value="ECO:0007669"/>
    <property type="project" value="UniProtKB-KW"/>
</dbReference>
<dbReference type="InterPro" id="IPR039361">
    <property type="entry name" value="Cyclin"/>
</dbReference>
<feature type="domain" description="Cyclin-like" evidence="8">
    <location>
        <begin position="271"/>
        <end position="355"/>
    </location>
</feature>
<evidence type="ECO:0000256" key="5">
    <source>
        <dbReference type="ARBA" id="ARBA00023306"/>
    </source>
</evidence>
<feature type="domain" description="Cyclin-like" evidence="8">
    <location>
        <begin position="368"/>
        <end position="460"/>
    </location>
</feature>
<dbReference type="InterPro" id="IPR004367">
    <property type="entry name" value="Cyclin_C-dom"/>
</dbReference>
<evidence type="ECO:0000259" key="8">
    <source>
        <dbReference type="SMART" id="SM00385"/>
    </source>
</evidence>
<organism evidence="10 11">
    <name type="scientific">Cercopithifilaria johnstoni</name>
    <dbReference type="NCBI Taxonomy" id="2874296"/>
    <lineage>
        <taxon>Eukaryota</taxon>
        <taxon>Metazoa</taxon>
        <taxon>Ecdysozoa</taxon>
        <taxon>Nematoda</taxon>
        <taxon>Chromadorea</taxon>
        <taxon>Rhabditida</taxon>
        <taxon>Spirurina</taxon>
        <taxon>Spiruromorpha</taxon>
        <taxon>Filarioidea</taxon>
        <taxon>Onchocercidae</taxon>
        <taxon>Cercopithifilaria</taxon>
    </lineage>
</organism>
<dbReference type="PANTHER" id="PTHR10177">
    <property type="entry name" value="CYCLINS"/>
    <property type="match status" value="1"/>
</dbReference>
<dbReference type="AlphaFoldDB" id="A0A8J2M0B9"/>
<feature type="signal peptide" evidence="7">
    <location>
        <begin position="1"/>
        <end position="17"/>
    </location>
</feature>
<keyword evidence="4 6" id="KW-0195">Cyclin</keyword>
<dbReference type="InterPro" id="IPR036915">
    <property type="entry name" value="Cyclin-like_sf"/>
</dbReference>
<comment type="similarity">
    <text evidence="2">Belongs to the cyclin family. Cyclin AB subfamily.</text>
</comment>
<keyword evidence="7" id="KW-0732">Signal</keyword>
<keyword evidence="5" id="KW-0131">Cell cycle</keyword>
<dbReference type="OrthoDB" id="5590282at2759"/>
<name>A0A8J2M0B9_9BILA</name>
<comment type="function">
    <text evidence="1">Essential for the control of the cell cycle at the G2/M (mitosis) transition.</text>
</comment>
<dbReference type="GO" id="GO:0005829">
    <property type="term" value="C:cytosol"/>
    <property type="evidence" value="ECO:0007669"/>
    <property type="project" value="UniProtKB-ARBA"/>
</dbReference>
<proteinExistence type="inferred from homology"/>
<gene>
    <name evidence="10" type="ORF">CJOHNSTONI_LOCUS3846</name>
</gene>
<dbReference type="InterPro" id="IPR006671">
    <property type="entry name" value="Cyclin_N"/>
</dbReference>
<evidence type="ECO:0000313" key="10">
    <source>
        <dbReference type="EMBL" id="CAG9533635.1"/>
    </source>
</evidence>
<dbReference type="InterPro" id="IPR013763">
    <property type="entry name" value="Cyclin-like_dom"/>
</dbReference>
<keyword evidence="3" id="KW-0132">Cell division</keyword>
<evidence type="ECO:0000259" key="9">
    <source>
        <dbReference type="SMART" id="SM01332"/>
    </source>
</evidence>
<evidence type="ECO:0000256" key="6">
    <source>
        <dbReference type="RuleBase" id="RU000383"/>
    </source>
</evidence>
<sequence length="489" mass="55250">MLHSLSVLELFLYPLLIQVKMLRRGPNNAENENIPIKVSGRSTSANGGMGIPQKKLSENSLKRFKNIASGILGKNVNDARERIQMRRTALADMKNVVTNEGKIESDGGESKSSLLNSKLCRSFSASPKRIGTKSSEKSQPECGITLPCEGLQELAPVTANAGMNLRSRRILRSDAHPSGQYLKLQPTSNEIAPEAPPIQPEQIIEKLLKPLPFHNGKRSIYDTYNNVVVYCEQYAADNWDYLFDIEDKGVVPYNFLHGSRITPRNRMTTIDWITRLQIAFKLLPETQLTTVNLLDRCLMARRFTLEKKEMQLISLGCAVVAAKYEEIYPPEISEYLNSCGNTKQEIMRAEINVLHLLNFDLRYPRAIQFIRRLTEHYDLSVHTLAKAISEIASFDYNTCCMKPSVIAAIAVFIAAALEGVEFPDKLHRLARVSKAEAERLAPIFASAILELIRNEKNYSALYKRMCVQRRMVFTNKHIVYLASLVTKSR</sequence>
<protein>
    <submittedName>
        <fullName evidence="10">Uncharacterized protein</fullName>
    </submittedName>
</protein>
<dbReference type="SMART" id="SM00385">
    <property type="entry name" value="CYCLIN"/>
    <property type="match status" value="2"/>
</dbReference>
<dbReference type="FunFam" id="1.10.472.10:FF:000198">
    <property type="entry name" value="G2/mitotic-specific cyclin-B1"/>
    <property type="match status" value="1"/>
</dbReference>
<dbReference type="Proteomes" id="UP000746747">
    <property type="component" value="Unassembled WGS sequence"/>
</dbReference>
<evidence type="ECO:0000313" key="11">
    <source>
        <dbReference type="Proteomes" id="UP000746747"/>
    </source>
</evidence>
<dbReference type="SUPFAM" id="SSF47954">
    <property type="entry name" value="Cyclin-like"/>
    <property type="match status" value="2"/>
</dbReference>
<dbReference type="Gene3D" id="1.10.472.10">
    <property type="entry name" value="Cyclin-like"/>
    <property type="match status" value="2"/>
</dbReference>
<evidence type="ECO:0000256" key="3">
    <source>
        <dbReference type="ARBA" id="ARBA00022618"/>
    </source>
</evidence>
<feature type="chain" id="PRO_5035311679" evidence="7">
    <location>
        <begin position="18"/>
        <end position="489"/>
    </location>
</feature>
<dbReference type="SMART" id="SM01332">
    <property type="entry name" value="Cyclin_C"/>
    <property type="match status" value="1"/>
</dbReference>